<reference evidence="7 8" key="1">
    <citation type="submission" date="2018-11" db="EMBL/GenBank/DDBJ databases">
        <title>Draft genome sequence of Ferruginibacter sp. BO-59.</title>
        <authorList>
            <person name="Im W.T."/>
        </authorList>
    </citation>
    <scope>NUCLEOTIDE SEQUENCE [LARGE SCALE GENOMIC DNA]</scope>
    <source>
        <strain evidence="7 8">BO-59</strain>
    </source>
</reference>
<protein>
    <submittedName>
        <fullName evidence="7">UPF0104 family protein</fullName>
    </submittedName>
</protein>
<feature type="transmembrane region" description="Helical" evidence="6">
    <location>
        <begin position="227"/>
        <end position="249"/>
    </location>
</feature>
<feature type="transmembrane region" description="Helical" evidence="6">
    <location>
        <begin position="255"/>
        <end position="273"/>
    </location>
</feature>
<feature type="transmembrane region" description="Helical" evidence="6">
    <location>
        <begin position="129"/>
        <end position="147"/>
    </location>
</feature>
<feature type="transmembrane region" description="Helical" evidence="6">
    <location>
        <begin position="167"/>
        <end position="187"/>
    </location>
</feature>
<accession>A0A3M9NBX1</accession>
<dbReference type="GO" id="GO:0005886">
    <property type="term" value="C:plasma membrane"/>
    <property type="evidence" value="ECO:0007669"/>
    <property type="project" value="UniProtKB-SubCell"/>
</dbReference>
<keyword evidence="5 6" id="KW-0472">Membrane</keyword>
<keyword evidence="2" id="KW-1003">Cell membrane</keyword>
<evidence type="ECO:0000313" key="8">
    <source>
        <dbReference type="Proteomes" id="UP000267223"/>
    </source>
</evidence>
<evidence type="ECO:0000256" key="2">
    <source>
        <dbReference type="ARBA" id="ARBA00022475"/>
    </source>
</evidence>
<dbReference type="EMBL" id="RJJR01000011">
    <property type="protein sequence ID" value="RNI35251.1"/>
    <property type="molecule type" value="Genomic_DNA"/>
</dbReference>
<dbReference type="InterPro" id="IPR022791">
    <property type="entry name" value="L-PG_synthase/AglD"/>
</dbReference>
<dbReference type="Pfam" id="PF03706">
    <property type="entry name" value="LPG_synthase_TM"/>
    <property type="match status" value="1"/>
</dbReference>
<evidence type="ECO:0000313" key="7">
    <source>
        <dbReference type="EMBL" id="RNI35251.1"/>
    </source>
</evidence>
<proteinExistence type="predicted"/>
<keyword evidence="8" id="KW-1185">Reference proteome</keyword>
<sequence>MKKTIFSILKYLFFLGIGVFLTWWQISKMTPLQKVQFKDSLIHAHYIYILPVFVLTILSHISRAVRWKILIEPMGYKPKTSNTFYAVMGGYFANTFLPRAGEILRCTLLSKYDKIPVSKLFGTILVERVFDLLCYFLFLVITLVIQIETVSDFVAGKLSKISDMSKSISLWSILLVIIILLAVIFFISRHILIKYKDHHLVVKLKGIHLGLKEGFTTILRLKKRKKFIAHSVFIWACYLSEVYIGFSALDATSSLGITAAFSVLSLATLAMIVSPGGLGAFPIAVQQVLLIYNVDNISFGWLMWGVTTVIIIVVGILSFGLLIYQNRSKNEKD</sequence>
<feature type="transmembrane region" description="Helical" evidence="6">
    <location>
        <begin position="301"/>
        <end position="324"/>
    </location>
</feature>
<dbReference type="AlphaFoldDB" id="A0A3M9NBX1"/>
<comment type="caution">
    <text evidence="7">The sequence shown here is derived from an EMBL/GenBank/DDBJ whole genome shotgun (WGS) entry which is preliminary data.</text>
</comment>
<evidence type="ECO:0000256" key="3">
    <source>
        <dbReference type="ARBA" id="ARBA00022692"/>
    </source>
</evidence>
<evidence type="ECO:0000256" key="5">
    <source>
        <dbReference type="ARBA" id="ARBA00023136"/>
    </source>
</evidence>
<feature type="transmembrane region" description="Helical" evidence="6">
    <location>
        <begin position="7"/>
        <end position="26"/>
    </location>
</feature>
<dbReference type="PANTHER" id="PTHR39087:SF2">
    <property type="entry name" value="UPF0104 MEMBRANE PROTEIN MJ1595"/>
    <property type="match status" value="1"/>
</dbReference>
<dbReference type="RefSeq" id="WP_123121238.1">
    <property type="nucleotide sequence ID" value="NZ_RJJR01000011.1"/>
</dbReference>
<dbReference type="Proteomes" id="UP000267223">
    <property type="component" value="Unassembled WGS sequence"/>
</dbReference>
<keyword evidence="3 6" id="KW-0812">Transmembrane</keyword>
<dbReference type="OrthoDB" id="9812094at2"/>
<feature type="transmembrane region" description="Helical" evidence="6">
    <location>
        <begin position="46"/>
        <end position="65"/>
    </location>
</feature>
<keyword evidence="4 6" id="KW-1133">Transmembrane helix</keyword>
<gene>
    <name evidence="7" type="ORF">EFY79_13430</name>
</gene>
<evidence type="ECO:0000256" key="4">
    <source>
        <dbReference type="ARBA" id="ARBA00022989"/>
    </source>
</evidence>
<comment type="subcellular location">
    <subcellularLocation>
        <location evidence="1">Cell membrane</location>
        <topology evidence="1">Multi-pass membrane protein</topology>
    </subcellularLocation>
</comment>
<dbReference type="PANTHER" id="PTHR39087">
    <property type="entry name" value="UPF0104 MEMBRANE PROTEIN MJ1595"/>
    <property type="match status" value="1"/>
</dbReference>
<name>A0A3M9NBX1_9BACT</name>
<organism evidence="7 8">
    <name type="scientific">Hanamia caeni</name>
    <dbReference type="NCBI Taxonomy" id="2294116"/>
    <lineage>
        <taxon>Bacteria</taxon>
        <taxon>Pseudomonadati</taxon>
        <taxon>Bacteroidota</taxon>
        <taxon>Chitinophagia</taxon>
        <taxon>Chitinophagales</taxon>
        <taxon>Chitinophagaceae</taxon>
        <taxon>Hanamia</taxon>
    </lineage>
</organism>
<evidence type="ECO:0000256" key="6">
    <source>
        <dbReference type="SAM" id="Phobius"/>
    </source>
</evidence>
<evidence type="ECO:0000256" key="1">
    <source>
        <dbReference type="ARBA" id="ARBA00004651"/>
    </source>
</evidence>
<dbReference type="NCBIfam" id="TIGR00374">
    <property type="entry name" value="flippase-like domain"/>
    <property type="match status" value="1"/>
</dbReference>